<keyword evidence="4" id="KW-0052">Apoplast</keyword>
<sequence>MANIVQPKSAFLASSKAAEYSTIVTLYVEEATVKKVSSSSDVQVINAYFTDGVDVTAKNLGTVHGTVATTGLDQNILTLNLDFYFASGVYDKSTLVINGRYFATDDENELPLVGGTRYFKNVVGYAAAEIIAAGSKKFVKFTFTVKVVGD</sequence>
<organism evidence="5 6">
    <name type="scientific">Genlisea aurea</name>
    <dbReference type="NCBI Taxonomy" id="192259"/>
    <lineage>
        <taxon>Eukaryota</taxon>
        <taxon>Viridiplantae</taxon>
        <taxon>Streptophyta</taxon>
        <taxon>Embryophyta</taxon>
        <taxon>Tracheophyta</taxon>
        <taxon>Spermatophyta</taxon>
        <taxon>Magnoliopsida</taxon>
        <taxon>eudicotyledons</taxon>
        <taxon>Gunneridae</taxon>
        <taxon>Pentapetalae</taxon>
        <taxon>asterids</taxon>
        <taxon>lamiids</taxon>
        <taxon>Lamiales</taxon>
        <taxon>Lentibulariaceae</taxon>
        <taxon>Genlisea</taxon>
    </lineage>
</organism>
<comment type="caution">
    <text evidence="5">The sequence shown here is derived from an EMBL/GenBank/DDBJ whole genome shotgun (WGS) entry which is preliminary data.</text>
</comment>
<dbReference type="InterPro" id="IPR004265">
    <property type="entry name" value="Dirigent"/>
</dbReference>
<keyword evidence="3 4" id="KW-0964">Secreted</keyword>
<evidence type="ECO:0000256" key="3">
    <source>
        <dbReference type="ARBA" id="ARBA00022525"/>
    </source>
</evidence>
<keyword evidence="6" id="KW-1185">Reference proteome</keyword>
<accession>S8DP54</accession>
<proteinExistence type="inferred from homology"/>
<dbReference type="InterPro" id="IPR044859">
    <property type="entry name" value="Allene_oxi_cyc_Dirigent"/>
</dbReference>
<comment type="similarity">
    <text evidence="1 4">Belongs to the plant dirigent protein family.</text>
</comment>
<dbReference type="Gene3D" id="2.40.480.10">
    <property type="entry name" value="Allene oxide cyclase-like"/>
    <property type="match status" value="1"/>
</dbReference>
<comment type="subcellular location">
    <subcellularLocation>
        <location evidence="4">Secreted</location>
        <location evidence="4">Extracellular space</location>
        <location evidence="4">Apoplast</location>
    </subcellularLocation>
</comment>
<dbReference type="Pfam" id="PF03018">
    <property type="entry name" value="Dirigent"/>
    <property type="match status" value="1"/>
</dbReference>
<evidence type="ECO:0000256" key="4">
    <source>
        <dbReference type="RuleBase" id="RU363099"/>
    </source>
</evidence>
<evidence type="ECO:0000256" key="2">
    <source>
        <dbReference type="ARBA" id="ARBA00011738"/>
    </source>
</evidence>
<dbReference type="OrthoDB" id="1837032at2759"/>
<dbReference type="EMBL" id="AUSU01004603">
    <property type="protein sequence ID" value="EPS64808.1"/>
    <property type="molecule type" value="Genomic_DNA"/>
</dbReference>
<evidence type="ECO:0000256" key="1">
    <source>
        <dbReference type="ARBA" id="ARBA00010746"/>
    </source>
</evidence>
<evidence type="ECO:0000313" key="6">
    <source>
        <dbReference type="Proteomes" id="UP000015453"/>
    </source>
</evidence>
<evidence type="ECO:0000313" key="5">
    <source>
        <dbReference type="EMBL" id="EPS64808.1"/>
    </source>
</evidence>
<dbReference type="AlphaFoldDB" id="S8DP54"/>
<dbReference type="GO" id="GO:0048046">
    <property type="term" value="C:apoplast"/>
    <property type="evidence" value="ECO:0007669"/>
    <property type="project" value="UniProtKB-SubCell"/>
</dbReference>
<comment type="subunit">
    <text evidence="2 4">Homodimer.</text>
</comment>
<gene>
    <name evidence="5" type="ORF">M569_09973</name>
</gene>
<protein>
    <recommendedName>
        <fullName evidence="4">Dirigent protein</fullName>
    </recommendedName>
</protein>
<reference evidence="5 6" key="1">
    <citation type="journal article" date="2013" name="BMC Genomics">
        <title>The miniature genome of a carnivorous plant Genlisea aurea contains a low number of genes and short non-coding sequences.</title>
        <authorList>
            <person name="Leushkin E.V."/>
            <person name="Sutormin R.A."/>
            <person name="Nabieva E.R."/>
            <person name="Penin A.A."/>
            <person name="Kondrashov A.S."/>
            <person name="Logacheva M.D."/>
        </authorList>
    </citation>
    <scope>NUCLEOTIDE SEQUENCE [LARGE SCALE GENOMIC DNA]</scope>
</reference>
<dbReference type="Proteomes" id="UP000015453">
    <property type="component" value="Unassembled WGS sequence"/>
</dbReference>
<name>S8DP54_9LAMI</name>
<dbReference type="GO" id="GO:0009699">
    <property type="term" value="P:phenylpropanoid biosynthetic process"/>
    <property type="evidence" value="ECO:0007669"/>
    <property type="project" value="UniProtKB-ARBA"/>
</dbReference>
<dbReference type="PANTHER" id="PTHR21495">
    <property type="entry name" value="NUCLEOPORIN-RELATED"/>
    <property type="match status" value="1"/>
</dbReference>
<comment type="function">
    <text evidence="4">Dirigent proteins impart stereoselectivity on the phenoxy radical-coupling reaction, yielding optically active lignans from two molecules of coniferyl alcohol in the biosynthesis of lignans, flavonolignans, and alkaloids and thus plays a central role in plant secondary metabolism.</text>
</comment>